<dbReference type="InterPro" id="IPR000620">
    <property type="entry name" value="EamA_dom"/>
</dbReference>
<comment type="similarity">
    <text evidence="2">Belongs to the EamA transporter family.</text>
</comment>
<protein>
    <submittedName>
        <fullName evidence="10">DMT family transporter</fullName>
    </submittedName>
</protein>
<dbReference type="SUPFAM" id="SSF103481">
    <property type="entry name" value="Multidrug resistance efflux transporter EmrE"/>
    <property type="match status" value="2"/>
</dbReference>
<keyword evidence="5 8" id="KW-1133">Transmembrane helix</keyword>
<dbReference type="PANTHER" id="PTHR42920">
    <property type="entry name" value="OS03G0707200 PROTEIN-RELATED"/>
    <property type="match status" value="1"/>
</dbReference>
<evidence type="ECO:0000256" key="1">
    <source>
        <dbReference type="ARBA" id="ARBA00004651"/>
    </source>
</evidence>
<evidence type="ECO:0000256" key="2">
    <source>
        <dbReference type="ARBA" id="ARBA00007362"/>
    </source>
</evidence>
<feature type="domain" description="EamA" evidence="9">
    <location>
        <begin position="190"/>
        <end position="324"/>
    </location>
</feature>
<keyword evidence="11" id="KW-1185">Reference proteome</keyword>
<feature type="transmembrane region" description="Helical" evidence="8">
    <location>
        <begin position="164"/>
        <end position="182"/>
    </location>
</feature>
<feature type="domain" description="EamA" evidence="9">
    <location>
        <begin position="27"/>
        <end position="180"/>
    </location>
</feature>
<feature type="transmembrane region" description="Helical" evidence="8">
    <location>
        <begin position="134"/>
        <end position="152"/>
    </location>
</feature>
<dbReference type="EMBL" id="CP095043">
    <property type="protein sequence ID" value="UOQ61553.1"/>
    <property type="molecule type" value="Genomic_DNA"/>
</dbReference>
<feature type="transmembrane region" description="Helical" evidence="8">
    <location>
        <begin position="24"/>
        <end position="43"/>
    </location>
</feature>
<feature type="transmembrane region" description="Helical" evidence="8">
    <location>
        <begin position="108"/>
        <end position="128"/>
    </location>
</feature>
<gene>
    <name evidence="10" type="ORF">MUN76_06220</name>
</gene>
<name>A0ABY4FZ65_9MICO</name>
<evidence type="ECO:0000256" key="5">
    <source>
        <dbReference type="ARBA" id="ARBA00022989"/>
    </source>
</evidence>
<proteinExistence type="inferred from homology"/>
<evidence type="ECO:0000256" key="8">
    <source>
        <dbReference type="SAM" id="Phobius"/>
    </source>
</evidence>
<feature type="region of interest" description="Disordered" evidence="7">
    <location>
        <begin position="81"/>
        <end position="101"/>
    </location>
</feature>
<sequence>MALLHTPSGAPSGARNATRPRSSFVPDLVLLGIAAIWGGSYLATQELAASIGAAAVLCARFLPPAVIMLVGVAVARRGRSPGPLRHSLPPGAHQKPGSLRPSRSLRNVLRAGSLLGLLRAATIVLETIGVTLTTATNAGLIIGLSILLTPLLESLVTRRRLTRSLLGSVVLALVGIALLIGGSGLAEVTIGDGLILLAAITRALLGVAEARATRSHASDVLGLTTVEITLGAILFTAWGGGALLHRLPELTAADWGVILYLGLGCTVAAFLGQLWATKRTSASRAGMLLGSEPGWALLIGIVIGGEQLTIGAGIGAAVLLAAMLWGRRAEERWRTSRAGTTNSAEVAPCGSNCGPRPESGKDQRRESSSDPTVSPSGSQTMQSTSRSPSFHEPSDGYIGQ</sequence>
<feature type="compositionally biased region" description="Polar residues" evidence="7">
    <location>
        <begin position="379"/>
        <end position="388"/>
    </location>
</feature>
<feature type="compositionally biased region" description="Low complexity" evidence="7">
    <location>
        <begin position="369"/>
        <end position="378"/>
    </location>
</feature>
<feature type="transmembrane region" description="Helical" evidence="8">
    <location>
        <begin position="220"/>
        <end position="245"/>
    </location>
</feature>
<dbReference type="Proteomes" id="UP000831775">
    <property type="component" value="Chromosome"/>
</dbReference>
<organism evidence="10 11">
    <name type="scientific">Leucobacter rhizosphaerae</name>
    <dbReference type="NCBI Taxonomy" id="2932245"/>
    <lineage>
        <taxon>Bacteria</taxon>
        <taxon>Bacillati</taxon>
        <taxon>Actinomycetota</taxon>
        <taxon>Actinomycetes</taxon>
        <taxon>Micrococcales</taxon>
        <taxon>Microbacteriaceae</taxon>
        <taxon>Leucobacter</taxon>
    </lineage>
</organism>
<feature type="transmembrane region" description="Helical" evidence="8">
    <location>
        <begin position="257"/>
        <end position="276"/>
    </location>
</feature>
<comment type="subcellular location">
    <subcellularLocation>
        <location evidence="1">Cell membrane</location>
        <topology evidence="1">Multi-pass membrane protein</topology>
    </subcellularLocation>
</comment>
<dbReference type="InterPro" id="IPR037185">
    <property type="entry name" value="EmrE-like"/>
</dbReference>
<feature type="region of interest" description="Disordered" evidence="7">
    <location>
        <begin position="334"/>
        <end position="400"/>
    </location>
</feature>
<evidence type="ECO:0000313" key="11">
    <source>
        <dbReference type="Proteomes" id="UP000831775"/>
    </source>
</evidence>
<evidence type="ECO:0000313" key="10">
    <source>
        <dbReference type="EMBL" id="UOQ61553.1"/>
    </source>
</evidence>
<dbReference type="RefSeq" id="WP_244688109.1">
    <property type="nucleotide sequence ID" value="NZ_CP095043.1"/>
</dbReference>
<evidence type="ECO:0000259" key="9">
    <source>
        <dbReference type="Pfam" id="PF00892"/>
    </source>
</evidence>
<keyword evidence="4 8" id="KW-0812">Transmembrane</keyword>
<feature type="transmembrane region" description="Helical" evidence="8">
    <location>
        <begin position="49"/>
        <end position="75"/>
    </location>
</feature>
<evidence type="ECO:0000256" key="3">
    <source>
        <dbReference type="ARBA" id="ARBA00022475"/>
    </source>
</evidence>
<keyword evidence="6 8" id="KW-0472">Membrane</keyword>
<feature type="compositionally biased region" description="Basic and acidic residues" evidence="7">
    <location>
        <begin position="358"/>
        <end position="368"/>
    </location>
</feature>
<accession>A0ABY4FZ65</accession>
<dbReference type="PANTHER" id="PTHR42920:SF5">
    <property type="entry name" value="EAMA DOMAIN-CONTAINING PROTEIN"/>
    <property type="match status" value="1"/>
</dbReference>
<dbReference type="InterPro" id="IPR051258">
    <property type="entry name" value="Diverse_Substrate_Transporter"/>
</dbReference>
<reference evidence="10 11" key="1">
    <citation type="submission" date="2022-04" db="EMBL/GenBank/DDBJ databases">
        <title>Leucobacter sp. isolated from rhizosphere of onion.</title>
        <authorList>
            <person name="Won M."/>
            <person name="Lee C.-M."/>
            <person name="Woen H.-Y."/>
            <person name="Kwon S.-W."/>
        </authorList>
    </citation>
    <scope>NUCLEOTIDE SEQUENCE [LARGE SCALE GENOMIC DNA]</scope>
    <source>
        <strain evidence="10 11">H25R-14</strain>
    </source>
</reference>
<evidence type="ECO:0000256" key="6">
    <source>
        <dbReference type="ARBA" id="ARBA00023136"/>
    </source>
</evidence>
<evidence type="ECO:0000256" key="4">
    <source>
        <dbReference type="ARBA" id="ARBA00022692"/>
    </source>
</evidence>
<evidence type="ECO:0000256" key="7">
    <source>
        <dbReference type="SAM" id="MobiDB-lite"/>
    </source>
</evidence>
<keyword evidence="3" id="KW-1003">Cell membrane</keyword>
<dbReference type="Pfam" id="PF00892">
    <property type="entry name" value="EamA"/>
    <property type="match status" value="2"/>
</dbReference>